<dbReference type="Pfam" id="PF14279">
    <property type="entry name" value="HNH_5"/>
    <property type="match status" value="1"/>
</dbReference>
<sequence>MYALSQQVLRTDASGIPLEWIDFREAVRAYYLGLVVYSLGAPLYEIHGGHNAITGRRSIIKVNSIIATHGDSHAVLKALAHYVPPLNNQALFARDAHMCMYCGTQFSGRGLSRDHIIPLSRGGTDAWKNVVTACKRCNNRKAGRTPEQAGMELLAVPFVPTHAEYIYLQGKRVLADQMEFLLAHFPHSSPLHQRVSRLLQ</sequence>
<protein>
    <submittedName>
        <fullName evidence="2">HNH endonuclease</fullName>
    </submittedName>
</protein>
<dbReference type="GO" id="GO:0004519">
    <property type="term" value="F:endonuclease activity"/>
    <property type="evidence" value="ECO:0007669"/>
    <property type="project" value="UniProtKB-KW"/>
</dbReference>
<dbReference type="InterPro" id="IPR003615">
    <property type="entry name" value="HNH_nuc"/>
</dbReference>
<accession>A0A1B4V689</accession>
<dbReference type="SMART" id="SM00507">
    <property type="entry name" value="HNHc"/>
    <property type="match status" value="1"/>
</dbReference>
<keyword evidence="2" id="KW-0378">Hydrolase</keyword>
<dbReference type="InterPro" id="IPR052892">
    <property type="entry name" value="NA-targeting_endonuclease"/>
</dbReference>
<evidence type="ECO:0000259" key="1">
    <source>
        <dbReference type="SMART" id="SM00507"/>
    </source>
</evidence>
<keyword evidence="2" id="KW-0255">Endonuclease</keyword>
<dbReference type="Gene3D" id="1.10.30.50">
    <property type="match status" value="1"/>
</dbReference>
<dbReference type="InterPro" id="IPR029471">
    <property type="entry name" value="HNH_5"/>
</dbReference>
<keyword evidence="3" id="KW-1185">Reference proteome</keyword>
<organism evidence="2 3">
    <name type="scientific">Sulfurifustis variabilis</name>
    <dbReference type="NCBI Taxonomy" id="1675686"/>
    <lineage>
        <taxon>Bacteria</taxon>
        <taxon>Pseudomonadati</taxon>
        <taxon>Pseudomonadota</taxon>
        <taxon>Gammaproteobacteria</taxon>
        <taxon>Acidiferrobacterales</taxon>
        <taxon>Acidiferrobacteraceae</taxon>
        <taxon>Sulfurifustis</taxon>
    </lineage>
</organism>
<evidence type="ECO:0000313" key="2">
    <source>
        <dbReference type="EMBL" id="BAU49056.1"/>
    </source>
</evidence>
<proteinExistence type="predicted"/>
<dbReference type="OrthoDB" id="9802901at2"/>
<dbReference type="PANTHER" id="PTHR33877">
    <property type="entry name" value="SLL1193 PROTEIN"/>
    <property type="match status" value="1"/>
</dbReference>
<gene>
    <name evidence="2" type="ORF">SVA_2508</name>
</gene>
<dbReference type="Proteomes" id="UP000218899">
    <property type="component" value="Chromosome"/>
</dbReference>
<dbReference type="CDD" id="cd00085">
    <property type="entry name" value="HNHc"/>
    <property type="match status" value="1"/>
</dbReference>
<dbReference type="EMBL" id="AP014936">
    <property type="protein sequence ID" value="BAU49056.1"/>
    <property type="molecule type" value="Genomic_DNA"/>
</dbReference>
<feature type="domain" description="HNH nuclease" evidence="1">
    <location>
        <begin position="86"/>
        <end position="139"/>
    </location>
</feature>
<evidence type="ECO:0000313" key="3">
    <source>
        <dbReference type="Proteomes" id="UP000218899"/>
    </source>
</evidence>
<dbReference type="RefSeq" id="WP_096462940.1">
    <property type="nucleotide sequence ID" value="NZ_AP014936.1"/>
</dbReference>
<keyword evidence="2" id="KW-0540">Nuclease</keyword>
<dbReference type="PANTHER" id="PTHR33877:SF2">
    <property type="entry name" value="OS07G0170200 PROTEIN"/>
    <property type="match status" value="1"/>
</dbReference>
<dbReference type="AlphaFoldDB" id="A0A1B4V689"/>
<reference evidence="2 3" key="1">
    <citation type="submission" date="2015-08" db="EMBL/GenBank/DDBJ databases">
        <title>Complete genome sequence of Sulfurifustis variabilis.</title>
        <authorList>
            <person name="Miura A."/>
            <person name="Kojima H."/>
            <person name="Fukui M."/>
        </authorList>
    </citation>
    <scope>NUCLEOTIDE SEQUENCE [LARGE SCALE GENOMIC DNA]</scope>
    <source>
        <strain evidence="3">skN76</strain>
    </source>
</reference>
<dbReference type="KEGG" id="sva:SVA_2508"/>
<name>A0A1B4V689_9GAMM</name>